<dbReference type="OrthoDB" id="17912at2759"/>
<dbReference type="PANTHER" id="PTHR48051">
    <property type="match status" value="1"/>
</dbReference>
<dbReference type="Gene3D" id="3.80.10.10">
    <property type="entry name" value="Ribonuclease Inhibitor"/>
    <property type="match status" value="2"/>
</dbReference>
<dbReference type="PROSITE" id="PS51450">
    <property type="entry name" value="LRR"/>
    <property type="match status" value="1"/>
</dbReference>
<keyword evidence="2" id="KW-0677">Repeat</keyword>
<evidence type="ECO:0000256" key="3">
    <source>
        <dbReference type="ARBA" id="ARBA00023242"/>
    </source>
</evidence>
<dbReference type="SMART" id="SM00364">
    <property type="entry name" value="LRR_BAC"/>
    <property type="match status" value="4"/>
</dbReference>
<protein>
    <submittedName>
        <fullName evidence="5">Blast:Long-chain fatty acid transport protein 4</fullName>
    </submittedName>
</protein>
<dbReference type="Pfam" id="PF13855">
    <property type="entry name" value="LRR_8"/>
    <property type="match status" value="1"/>
</dbReference>
<proteinExistence type="predicted"/>
<feature type="domain" description="PIF1/LRR1 pleckstrin homology" evidence="4">
    <location>
        <begin position="1"/>
        <end position="121"/>
    </location>
</feature>
<keyword evidence="6" id="KW-1185">Reference proteome</keyword>
<sequence length="430" mass="47819">MKILCEVQVVNRTTQANRTPRPVKSTLAIGYKQGASDSNGTSKKELEMLLFSGQAKTGTRYKVRDNVQAVHTKFILDGKATIGFHQPAENLLIKCDPIQLKGFLQTLKLGMEGKDAINLRLNIAAATAIPQKSQPQQRMVISKRSEYPIKGFPRTLKSLTINNSQLVKLSFEICTLRNLTTLDVGGNKLTKIPPELGRLSLTTLHLSGNSLGELNDWCWMRGTKLSQSLRELDLSSNGLTYFPPALVKFERLVTLKLNHNQLTRLPFGIRRLQGLRSLHVCSNKLESLPAAIEDLHIDQLDVWGNCFGAFNVEAAQLQAQRLSASNIPQPLWLQAARAVANYKLPLSADSLPAILIELISESPKCLCGKLCFALRKEDVLQRVVQPKFTNIKNLTYSREHQIYADVVICGPNCSASQQLKALFALMFPVH</sequence>
<accession>A0A3B0K6Z7</accession>
<name>A0A3B0K6Z7_DROGU</name>
<dbReference type="PANTHER" id="PTHR48051:SF54">
    <property type="entry name" value="LEUCINE-RICH REPEAT-CONTAINING PROTEIN"/>
    <property type="match status" value="1"/>
</dbReference>
<dbReference type="Pfam" id="PF00560">
    <property type="entry name" value="LRR_1"/>
    <property type="match status" value="1"/>
</dbReference>
<reference evidence="6" key="1">
    <citation type="submission" date="2018-01" db="EMBL/GenBank/DDBJ databases">
        <authorList>
            <person name="Alioto T."/>
            <person name="Alioto T."/>
        </authorList>
    </citation>
    <scope>NUCLEOTIDE SEQUENCE [LARGE SCALE GENOMIC DNA]</scope>
</reference>
<keyword evidence="3" id="KW-0539">Nucleus</keyword>
<dbReference type="GO" id="GO:0005737">
    <property type="term" value="C:cytoplasm"/>
    <property type="evidence" value="ECO:0007669"/>
    <property type="project" value="TreeGrafter"/>
</dbReference>
<evidence type="ECO:0000256" key="1">
    <source>
        <dbReference type="ARBA" id="ARBA00022614"/>
    </source>
</evidence>
<dbReference type="OMA" id="GELNDWC"/>
<dbReference type="InterPro" id="IPR003591">
    <property type="entry name" value="Leu-rich_rpt_typical-subtyp"/>
</dbReference>
<dbReference type="InterPro" id="IPR032675">
    <property type="entry name" value="LRR_dom_sf"/>
</dbReference>
<keyword evidence="1" id="KW-0433">Leucine-rich repeat</keyword>
<evidence type="ECO:0000313" key="6">
    <source>
        <dbReference type="Proteomes" id="UP000268350"/>
    </source>
</evidence>
<evidence type="ECO:0000256" key="2">
    <source>
        <dbReference type="ARBA" id="ARBA00022737"/>
    </source>
</evidence>
<gene>
    <name evidence="5" type="ORF">DGUA_6G013528</name>
</gene>
<dbReference type="SUPFAM" id="SSF52058">
    <property type="entry name" value="L domain-like"/>
    <property type="match status" value="1"/>
</dbReference>
<dbReference type="EMBL" id="OUUW01000006">
    <property type="protein sequence ID" value="SPP81789.1"/>
    <property type="molecule type" value="Genomic_DNA"/>
</dbReference>
<dbReference type="InterPro" id="IPR057437">
    <property type="entry name" value="PIF1/LRR1_PH"/>
</dbReference>
<dbReference type="InterPro" id="IPR001611">
    <property type="entry name" value="Leu-rich_rpt"/>
</dbReference>
<dbReference type="Proteomes" id="UP000268350">
    <property type="component" value="Unassembled WGS sequence"/>
</dbReference>
<evidence type="ECO:0000259" key="4">
    <source>
        <dbReference type="Pfam" id="PF25344"/>
    </source>
</evidence>
<dbReference type="SMART" id="SM00369">
    <property type="entry name" value="LRR_TYP"/>
    <property type="match status" value="4"/>
</dbReference>
<dbReference type="InterPro" id="IPR050216">
    <property type="entry name" value="LRR_domain-containing"/>
</dbReference>
<evidence type="ECO:0000313" key="5">
    <source>
        <dbReference type="EMBL" id="SPP81789.1"/>
    </source>
</evidence>
<dbReference type="Pfam" id="PF25344">
    <property type="entry name" value="PH_LRR1"/>
    <property type="match status" value="1"/>
</dbReference>
<dbReference type="STRING" id="7266.A0A3B0K6Z7"/>
<dbReference type="AlphaFoldDB" id="A0A3B0K6Z7"/>
<organism evidence="5 6">
    <name type="scientific">Drosophila guanche</name>
    <name type="common">Fruit fly</name>
    <dbReference type="NCBI Taxonomy" id="7266"/>
    <lineage>
        <taxon>Eukaryota</taxon>
        <taxon>Metazoa</taxon>
        <taxon>Ecdysozoa</taxon>
        <taxon>Arthropoda</taxon>
        <taxon>Hexapoda</taxon>
        <taxon>Insecta</taxon>
        <taxon>Pterygota</taxon>
        <taxon>Neoptera</taxon>
        <taxon>Endopterygota</taxon>
        <taxon>Diptera</taxon>
        <taxon>Brachycera</taxon>
        <taxon>Muscomorpha</taxon>
        <taxon>Ephydroidea</taxon>
        <taxon>Drosophilidae</taxon>
        <taxon>Drosophila</taxon>
        <taxon>Sophophora</taxon>
    </lineage>
</organism>